<evidence type="ECO:0000256" key="4">
    <source>
        <dbReference type="ARBA" id="ARBA00023242"/>
    </source>
</evidence>
<dbReference type="OMA" id="QSPPHAC"/>
<feature type="domain" description="Fork-head" evidence="6">
    <location>
        <begin position="167"/>
        <end position="260"/>
    </location>
</feature>
<dbReference type="GeneTree" id="ENSGT00940000162993"/>
<comment type="subcellular location">
    <subcellularLocation>
        <location evidence="5">Nucleus</location>
    </subcellularLocation>
</comment>
<dbReference type="Pfam" id="PF00250">
    <property type="entry name" value="Forkhead"/>
    <property type="match status" value="1"/>
</dbReference>
<keyword evidence="3" id="KW-0804">Transcription</keyword>
<dbReference type="SUPFAM" id="SSF46785">
    <property type="entry name" value="Winged helix' DNA-binding domain"/>
    <property type="match status" value="1"/>
</dbReference>
<dbReference type="InterPro" id="IPR052328">
    <property type="entry name" value="FOX_transcription_regulators"/>
</dbReference>
<dbReference type="Ensembl" id="ENSNGAT00000015833.1">
    <property type="protein sequence ID" value="ENSNGAP00000010305.1"/>
    <property type="gene ID" value="ENSNGAG00000012767.1"/>
</dbReference>
<keyword evidence="4 5" id="KW-0539">Nucleus</keyword>
<dbReference type="InterPro" id="IPR001766">
    <property type="entry name" value="Fork_head_dom"/>
</dbReference>
<sequence>MDLNLKDGDFWYSLHGQVPGLLDWNMGNKFFLSCTIDQCPLAEQSLAKHKIQVTKSPALRQERKPNCDDDDPPIEPSLWMWVNPNVVCPLSKTENLPSMLLPKDEETDFLEVQGVVESLPVSTSEQCPQPKQFTFSNDSDFAEAAAEEQEDTSSQEKDCSKKPTLHVVSLALRNHPSSGLNVQQIYSFTLLHFPYFWTAPEGWKSTIHHSLCSLTCFEKVTIMLENGLDGKPRSCLWKLTEEGYCFFENTHALAFSRKERIRQCMLQPELMDLLFQL</sequence>
<dbReference type="SMART" id="SM00339">
    <property type="entry name" value="FH"/>
    <property type="match status" value="1"/>
</dbReference>
<accession>A0A8C6W5Y3</accession>
<dbReference type="GO" id="GO:0005654">
    <property type="term" value="C:nucleoplasm"/>
    <property type="evidence" value="ECO:0007669"/>
    <property type="project" value="Ensembl"/>
</dbReference>
<protein>
    <submittedName>
        <fullName evidence="7">Forkhead box R2</fullName>
    </submittedName>
</protein>
<dbReference type="PANTHER" id="PTHR46789">
    <property type="entry name" value="FORKHEAD BOX PROTEIN R1"/>
    <property type="match status" value="1"/>
</dbReference>
<dbReference type="PANTHER" id="PTHR46789:SF2">
    <property type="entry name" value="FORKHEAD BOX PROTEIN R2"/>
    <property type="match status" value="1"/>
</dbReference>
<evidence type="ECO:0000313" key="7">
    <source>
        <dbReference type="Ensembl" id="ENSNGAP00000010305.1"/>
    </source>
</evidence>
<organism evidence="7 8">
    <name type="scientific">Nannospalax galili</name>
    <name type="common">Northern Israeli blind subterranean mole rat</name>
    <name type="synonym">Spalax galili</name>
    <dbReference type="NCBI Taxonomy" id="1026970"/>
    <lineage>
        <taxon>Eukaryota</taxon>
        <taxon>Metazoa</taxon>
        <taxon>Chordata</taxon>
        <taxon>Craniata</taxon>
        <taxon>Vertebrata</taxon>
        <taxon>Euteleostomi</taxon>
        <taxon>Mammalia</taxon>
        <taxon>Eutheria</taxon>
        <taxon>Euarchontoglires</taxon>
        <taxon>Glires</taxon>
        <taxon>Rodentia</taxon>
        <taxon>Myomorpha</taxon>
        <taxon>Muroidea</taxon>
        <taxon>Spalacidae</taxon>
        <taxon>Spalacinae</taxon>
        <taxon>Nannospalax</taxon>
    </lineage>
</organism>
<dbReference type="GO" id="GO:1990837">
    <property type="term" value="F:sequence-specific double-stranded DNA binding"/>
    <property type="evidence" value="ECO:0007669"/>
    <property type="project" value="Ensembl"/>
</dbReference>
<proteinExistence type="predicted"/>
<evidence type="ECO:0000256" key="3">
    <source>
        <dbReference type="ARBA" id="ARBA00023163"/>
    </source>
</evidence>
<evidence type="ECO:0000259" key="6">
    <source>
        <dbReference type="PROSITE" id="PS50039"/>
    </source>
</evidence>
<keyword evidence="2 5" id="KW-0238">DNA-binding</keyword>
<reference evidence="7" key="1">
    <citation type="submission" date="2025-08" db="UniProtKB">
        <authorList>
            <consortium name="Ensembl"/>
        </authorList>
    </citation>
    <scope>IDENTIFICATION</scope>
</reference>
<dbReference type="Proteomes" id="UP000694381">
    <property type="component" value="Unassembled WGS sequence"/>
</dbReference>
<reference evidence="7" key="2">
    <citation type="submission" date="2025-09" db="UniProtKB">
        <authorList>
            <consortium name="Ensembl"/>
        </authorList>
    </citation>
    <scope>IDENTIFICATION</scope>
</reference>
<dbReference type="AlphaFoldDB" id="A0A8C6W5Y3"/>
<evidence type="ECO:0000313" key="8">
    <source>
        <dbReference type="Proteomes" id="UP000694381"/>
    </source>
</evidence>
<dbReference type="GO" id="GO:0003700">
    <property type="term" value="F:DNA-binding transcription factor activity"/>
    <property type="evidence" value="ECO:0007669"/>
    <property type="project" value="InterPro"/>
</dbReference>
<dbReference type="InterPro" id="IPR036388">
    <property type="entry name" value="WH-like_DNA-bd_sf"/>
</dbReference>
<keyword evidence="1" id="KW-0805">Transcription regulation</keyword>
<gene>
    <name evidence="7" type="primary">LOC103730954</name>
</gene>
<name>A0A8C6W5Y3_NANGA</name>
<feature type="DNA-binding region" description="Fork-head" evidence="5">
    <location>
        <begin position="167"/>
        <end position="260"/>
    </location>
</feature>
<dbReference type="InterPro" id="IPR036390">
    <property type="entry name" value="WH_DNA-bd_sf"/>
</dbReference>
<keyword evidence="8" id="KW-1185">Reference proteome</keyword>
<evidence type="ECO:0000256" key="1">
    <source>
        <dbReference type="ARBA" id="ARBA00023015"/>
    </source>
</evidence>
<evidence type="ECO:0000256" key="2">
    <source>
        <dbReference type="ARBA" id="ARBA00023125"/>
    </source>
</evidence>
<dbReference type="PROSITE" id="PS50039">
    <property type="entry name" value="FORK_HEAD_3"/>
    <property type="match status" value="1"/>
</dbReference>
<dbReference type="Gene3D" id="1.10.10.10">
    <property type="entry name" value="Winged helix-like DNA-binding domain superfamily/Winged helix DNA-binding domain"/>
    <property type="match status" value="1"/>
</dbReference>
<evidence type="ECO:0000256" key="5">
    <source>
        <dbReference type="PROSITE-ProRule" id="PRU00089"/>
    </source>
</evidence>